<dbReference type="InterPro" id="IPR036412">
    <property type="entry name" value="HAD-like_sf"/>
</dbReference>
<gene>
    <name evidence="2" type="ORF">UV8b_02523</name>
    <name evidence="1" type="ORF">UVI_02040190</name>
</gene>
<dbReference type="KEGG" id="uvi:66063301"/>
<dbReference type="InterPro" id="IPR050849">
    <property type="entry name" value="HAD-like_hydrolase_phosphatase"/>
</dbReference>
<organism evidence="1 4">
    <name type="scientific">Ustilaginoidea virens</name>
    <name type="common">Rice false smut fungus</name>
    <name type="synonym">Villosiclava virens</name>
    <dbReference type="NCBI Taxonomy" id="1159556"/>
    <lineage>
        <taxon>Eukaryota</taxon>
        <taxon>Fungi</taxon>
        <taxon>Dikarya</taxon>
        <taxon>Ascomycota</taxon>
        <taxon>Pezizomycotina</taxon>
        <taxon>Sordariomycetes</taxon>
        <taxon>Hypocreomycetidae</taxon>
        <taxon>Hypocreales</taxon>
        <taxon>Clavicipitaceae</taxon>
        <taxon>Ustilaginoidea</taxon>
    </lineage>
</organism>
<name>A0A063BWR3_USTVR</name>
<evidence type="ECO:0000313" key="1">
    <source>
        <dbReference type="EMBL" id="GAO16124.1"/>
    </source>
</evidence>
<dbReference type="OrthoDB" id="10255128at2759"/>
<sequence length="314" mass="33645">MPLPAQAVVRSCTSASPVAASKLRMVFDFDGTITAQDTISELAESAIGWQSRRAGQDARPAWDRAVRAYLDDYDAYMAAFQPSEPERTSIDQEKLLLAGLKSVEEASLTRVSQSGLFAGLQRHHLARMGSEAVSSGRIQVTRGFKALCDAAAAAGPGAAQPTVLSVHWSAAFIGGALGQPGVCVIANEVSEDGHINGPSPGASRLTTSADKARALGRILDGPERLVYFGDSATDLECLLWCRGIVVAKQEERSPLLKTLARLGLAVPHVGQLRHHAGKRLFWARDFQEVLESDVLAHFQLGRAQDEDEDEDGST</sequence>
<dbReference type="RefSeq" id="XP_042995955.1">
    <property type="nucleotide sequence ID" value="XM_043140021.1"/>
</dbReference>
<dbReference type="Gene3D" id="3.40.50.1000">
    <property type="entry name" value="HAD superfamily/HAD-like"/>
    <property type="match status" value="1"/>
</dbReference>
<dbReference type="PANTHER" id="PTHR28181:SF1">
    <property type="entry name" value="COLD TOLERANCE PROTEIN 1"/>
    <property type="match status" value="1"/>
</dbReference>
<evidence type="ECO:0000313" key="2">
    <source>
        <dbReference type="EMBL" id="QUC18282.1"/>
    </source>
</evidence>
<dbReference type="Proteomes" id="UP000054053">
    <property type="component" value="Unassembled WGS sequence"/>
</dbReference>
<dbReference type="Proteomes" id="UP000027002">
    <property type="component" value="Chromosome 2"/>
</dbReference>
<dbReference type="InterPro" id="IPR023214">
    <property type="entry name" value="HAD_sf"/>
</dbReference>
<accession>A0A063BWR3</accession>
<protein>
    <submittedName>
        <fullName evidence="1">Uncharacterized protein</fullName>
    </submittedName>
</protein>
<evidence type="ECO:0000313" key="3">
    <source>
        <dbReference type="Proteomes" id="UP000027002"/>
    </source>
</evidence>
<dbReference type="SUPFAM" id="SSF56784">
    <property type="entry name" value="HAD-like"/>
    <property type="match status" value="1"/>
</dbReference>
<reference evidence="2" key="3">
    <citation type="submission" date="2020-03" db="EMBL/GenBank/DDBJ databases">
        <title>A mixture of massive structural variations and highly conserved coding sequences in Ustilaginoidea virens genome.</title>
        <authorList>
            <person name="Zhang K."/>
            <person name="Zhao Z."/>
            <person name="Zhang Z."/>
            <person name="Li Y."/>
            <person name="Hsiang T."/>
            <person name="Sun W."/>
        </authorList>
    </citation>
    <scope>NUCLEOTIDE SEQUENCE</scope>
    <source>
        <strain evidence="2">UV-8b</strain>
    </source>
</reference>
<dbReference type="STRING" id="1159556.A0A063BWR3"/>
<dbReference type="GeneID" id="66063301"/>
<reference evidence="4" key="2">
    <citation type="journal article" date="2016" name="Genome Announc.">
        <title>Genome sequence of Ustilaginoidea virens IPU010, a rice pathogenic fungus causing false smut.</title>
        <authorList>
            <person name="Kumagai T."/>
            <person name="Ishii T."/>
            <person name="Terai G."/>
            <person name="Umemura M."/>
            <person name="Machida M."/>
            <person name="Asai K."/>
        </authorList>
    </citation>
    <scope>NUCLEOTIDE SEQUENCE [LARGE SCALE GENOMIC DNA]</scope>
    <source>
        <strain evidence="4">IPU010</strain>
    </source>
</reference>
<evidence type="ECO:0000313" key="4">
    <source>
        <dbReference type="Proteomes" id="UP000054053"/>
    </source>
</evidence>
<reference evidence="1" key="1">
    <citation type="journal article" date="2016" name="Genome Announc.">
        <title>Genome Sequence of Ustilaginoidea virens IPU010, a Rice Pathogenic Fungus Causing False Smut.</title>
        <authorList>
            <person name="Kumagai T."/>
            <person name="Ishii T."/>
            <person name="Terai G."/>
            <person name="Umemura M."/>
            <person name="Machida M."/>
            <person name="Asai K."/>
        </authorList>
    </citation>
    <scope>NUCLEOTIDE SEQUENCE [LARGE SCALE GENOMIC DNA]</scope>
    <source>
        <strain evidence="1">IPU010</strain>
    </source>
</reference>
<proteinExistence type="predicted"/>
<dbReference type="EMBL" id="CP072754">
    <property type="protein sequence ID" value="QUC18282.1"/>
    <property type="molecule type" value="Genomic_DNA"/>
</dbReference>
<dbReference type="HOGENOM" id="CLU_056574_1_0_1"/>
<dbReference type="AlphaFoldDB" id="A0A063BWR3"/>
<dbReference type="Pfam" id="PF12710">
    <property type="entry name" value="HAD"/>
    <property type="match status" value="1"/>
</dbReference>
<keyword evidence="3" id="KW-1185">Reference proteome</keyword>
<dbReference type="PANTHER" id="PTHR28181">
    <property type="entry name" value="UPF0655 PROTEIN YCR015C"/>
    <property type="match status" value="1"/>
</dbReference>
<dbReference type="EMBL" id="BBTG02000022">
    <property type="protein sequence ID" value="GAO16124.1"/>
    <property type="molecule type" value="Genomic_DNA"/>
</dbReference>